<dbReference type="Proteomes" id="UP000028531">
    <property type="component" value="Unassembled WGS sequence"/>
</dbReference>
<keyword evidence="5" id="KW-1185">Reference proteome</keyword>
<gene>
    <name evidence="2" type="ORF">IL45_01490</name>
    <name evidence="3" type="ORF">LY02_02843</name>
</gene>
<dbReference type="AlphaFoldDB" id="A0A084JZE4"/>
<proteinExistence type="predicted"/>
<dbReference type="RefSeq" id="WP_036579422.1">
    <property type="nucleotide sequence ID" value="NZ_JPJI01000012.1"/>
</dbReference>
<name>A0A084JZE4_NONUL</name>
<dbReference type="Gene3D" id="2.30.180.10">
    <property type="entry name" value="FAS1 domain"/>
    <property type="match status" value="1"/>
</dbReference>
<comment type="caution">
    <text evidence="2">The sequence shown here is derived from an EMBL/GenBank/DDBJ whole genome shotgun (WGS) entry which is preliminary data.</text>
</comment>
<dbReference type="PROSITE" id="PS51257">
    <property type="entry name" value="PROKAR_LIPOPROTEIN"/>
    <property type="match status" value="1"/>
</dbReference>
<evidence type="ECO:0000256" key="1">
    <source>
        <dbReference type="SAM" id="SignalP"/>
    </source>
</evidence>
<evidence type="ECO:0000313" key="2">
    <source>
        <dbReference type="EMBL" id="KEZ94328.1"/>
    </source>
</evidence>
<organism evidence="2 4">
    <name type="scientific">Nonlabens ulvanivorans</name>
    <name type="common">Persicivirga ulvanivorans</name>
    <dbReference type="NCBI Taxonomy" id="906888"/>
    <lineage>
        <taxon>Bacteria</taxon>
        <taxon>Pseudomonadati</taxon>
        <taxon>Bacteroidota</taxon>
        <taxon>Flavobacteriia</taxon>
        <taxon>Flavobacteriales</taxon>
        <taxon>Flavobacteriaceae</taxon>
        <taxon>Nonlabens</taxon>
    </lineage>
</organism>
<accession>A0A084JZE4</accession>
<feature type="chain" id="PRO_5001777732" description="FAS1 domain-containing protein" evidence="1">
    <location>
        <begin position="21"/>
        <end position="256"/>
    </location>
</feature>
<evidence type="ECO:0000313" key="5">
    <source>
        <dbReference type="Proteomes" id="UP000239997"/>
    </source>
</evidence>
<dbReference type="OrthoDB" id="837760at2"/>
<dbReference type="InterPro" id="IPR036378">
    <property type="entry name" value="FAS1_dom_sf"/>
</dbReference>
<sequence>MKTVVKIKITVLLFATILFSSCELELQDNYDFQSSAVFEEPFGEITAYEFLQQFTTPVTEDDNYNPEHFNYMEAAIRKAGMVDEFNQTADTLRTYLLLNNNAFVGNGDVIQIVTGSAATRETVLDNAGNPVLDADGNEVTVLLTPDEVMERVDTPEELEKLRTLLNYHITMDYVDQVPTLAVTQAWYTFQTLIPGVDGTISYKRDDDWDVQINGSGSPMPASARTGGWTENVRNHNYVFNNGLGHIIADPVRNQPY</sequence>
<reference evidence="3 5" key="2">
    <citation type="submission" date="2018-03" db="EMBL/GenBank/DDBJ databases">
        <title>Genomic Encyclopedia of Archaeal and Bacterial Type Strains, Phase II (KMG-II): from individual species to whole genera.</title>
        <authorList>
            <person name="Goeker M."/>
        </authorList>
    </citation>
    <scope>NUCLEOTIDE SEQUENCE [LARGE SCALE GENOMIC DNA]</scope>
    <source>
        <strain evidence="3 5">DSM 22727</strain>
    </source>
</reference>
<dbReference type="EMBL" id="JPJI01000012">
    <property type="protein sequence ID" value="KEZ94328.1"/>
    <property type="molecule type" value="Genomic_DNA"/>
</dbReference>
<evidence type="ECO:0000313" key="3">
    <source>
        <dbReference type="EMBL" id="PRX11962.1"/>
    </source>
</evidence>
<dbReference type="SUPFAM" id="SSF82153">
    <property type="entry name" value="FAS1 domain"/>
    <property type="match status" value="1"/>
</dbReference>
<feature type="signal peptide" evidence="1">
    <location>
        <begin position="1"/>
        <end position="20"/>
    </location>
</feature>
<dbReference type="EMBL" id="PVNA01000009">
    <property type="protein sequence ID" value="PRX11962.1"/>
    <property type="molecule type" value="Genomic_DNA"/>
</dbReference>
<evidence type="ECO:0008006" key="6">
    <source>
        <dbReference type="Google" id="ProtNLM"/>
    </source>
</evidence>
<evidence type="ECO:0000313" key="4">
    <source>
        <dbReference type="Proteomes" id="UP000028531"/>
    </source>
</evidence>
<protein>
    <recommendedName>
        <fullName evidence="6">FAS1 domain-containing protein</fullName>
    </recommendedName>
</protein>
<dbReference type="Proteomes" id="UP000239997">
    <property type="component" value="Unassembled WGS sequence"/>
</dbReference>
<reference evidence="2 4" key="1">
    <citation type="submission" date="2014-07" db="EMBL/GenBank/DDBJ databases">
        <title>Draft genome sequence of Nonlabens ulvanivorans, an ulvan degrading bacterium.</title>
        <authorList>
            <person name="Kopel M."/>
            <person name="Helbert W."/>
            <person name="Henrissat B."/>
            <person name="Doniger T."/>
            <person name="Banin E."/>
        </authorList>
    </citation>
    <scope>NUCLEOTIDE SEQUENCE [LARGE SCALE GENOMIC DNA]</scope>
    <source>
        <strain evidence="2 4">PLR</strain>
    </source>
</reference>
<keyword evidence="1" id="KW-0732">Signal</keyword>